<keyword evidence="1" id="KW-0560">Oxidoreductase</keyword>
<dbReference type="InterPro" id="IPR012349">
    <property type="entry name" value="Split_barrel_FMN-bd"/>
</dbReference>
<dbReference type="PANTHER" id="PTHR35176:SF6">
    <property type="entry name" value="HEME OXYGENASE HI_0854-RELATED"/>
    <property type="match status" value="1"/>
</dbReference>
<feature type="domain" description="Pyridoxamine 5'-phosphate oxidase N-terminal" evidence="2">
    <location>
        <begin position="12"/>
        <end position="144"/>
    </location>
</feature>
<name>A0ABZ1YWL2_9NOCA</name>
<dbReference type="RefSeq" id="WP_329410383.1">
    <property type="nucleotide sequence ID" value="NZ_CP109441.1"/>
</dbReference>
<organism evidence="3 4">
    <name type="scientific">Nocardia vinacea</name>
    <dbReference type="NCBI Taxonomy" id="96468"/>
    <lineage>
        <taxon>Bacteria</taxon>
        <taxon>Bacillati</taxon>
        <taxon>Actinomycetota</taxon>
        <taxon>Actinomycetes</taxon>
        <taxon>Mycobacteriales</taxon>
        <taxon>Nocardiaceae</taxon>
        <taxon>Nocardia</taxon>
    </lineage>
</organism>
<sequence length="184" mass="20863">MTVEPTLEEIQDSICELLRAEEIATLATIDADGCPSASTMHLAVDGLIAYIHTFQYNRKHTQMLNNPNVSYVVNDLPTDGYAGRRETRSLQMQGSATLVTEPDEIQHAVQLSFAQFPWLADTSMYNNIKVPDQGQQVFYRITPTRALWSDHTVRMLWQVLLDFSEDGREITGVQDYQAVIGRKR</sequence>
<gene>
    <name evidence="3" type="ORF">OG563_47290</name>
</gene>
<evidence type="ECO:0000313" key="4">
    <source>
        <dbReference type="Proteomes" id="UP001432062"/>
    </source>
</evidence>
<dbReference type="InterPro" id="IPR011576">
    <property type="entry name" value="Pyridox_Oxase_N"/>
</dbReference>
<dbReference type="Gene3D" id="2.30.110.10">
    <property type="entry name" value="Electron Transport, Fmn-binding Protein, Chain A"/>
    <property type="match status" value="1"/>
</dbReference>
<dbReference type="Proteomes" id="UP001432062">
    <property type="component" value="Chromosome"/>
</dbReference>
<dbReference type="PANTHER" id="PTHR35176">
    <property type="entry name" value="HEME OXYGENASE HI_0854-RELATED"/>
    <property type="match status" value="1"/>
</dbReference>
<proteinExistence type="predicted"/>
<keyword evidence="4" id="KW-1185">Reference proteome</keyword>
<protein>
    <submittedName>
        <fullName evidence="3">Pyridoxamine 5'-phosphate oxidase family protein</fullName>
    </submittedName>
</protein>
<evidence type="ECO:0000313" key="3">
    <source>
        <dbReference type="EMBL" id="WUV46556.1"/>
    </source>
</evidence>
<reference evidence="3" key="1">
    <citation type="submission" date="2022-10" db="EMBL/GenBank/DDBJ databases">
        <title>The complete genomes of actinobacterial strains from the NBC collection.</title>
        <authorList>
            <person name="Joergensen T.S."/>
            <person name="Alvarez Arevalo M."/>
            <person name="Sterndorff E.B."/>
            <person name="Faurdal D."/>
            <person name="Vuksanovic O."/>
            <person name="Mourched A.-S."/>
            <person name="Charusanti P."/>
            <person name="Shaw S."/>
            <person name="Blin K."/>
            <person name="Weber T."/>
        </authorList>
    </citation>
    <scope>NUCLEOTIDE SEQUENCE</scope>
    <source>
        <strain evidence="3">NBC_01482</strain>
    </source>
</reference>
<dbReference type="InterPro" id="IPR052019">
    <property type="entry name" value="F420H2_bilvrd_red/Heme_oxyg"/>
</dbReference>
<dbReference type="SUPFAM" id="SSF50475">
    <property type="entry name" value="FMN-binding split barrel"/>
    <property type="match status" value="1"/>
</dbReference>
<dbReference type="Pfam" id="PF01243">
    <property type="entry name" value="PNPOx_N"/>
    <property type="match status" value="1"/>
</dbReference>
<dbReference type="EMBL" id="CP109441">
    <property type="protein sequence ID" value="WUV46556.1"/>
    <property type="molecule type" value="Genomic_DNA"/>
</dbReference>
<evidence type="ECO:0000259" key="2">
    <source>
        <dbReference type="Pfam" id="PF01243"/>
    </source>
</evidence>
<evidence type="ECO:0000256" key="1">
    <source>
        <dbReference type="ARBA" id="ARBA00023002"/>
    </source>
</evidence>
<accession>A0ABZ1YWL2</accession>